<sequence length="188" mass="20193">MRNLLTRRSDTEPATEDTARETVINPRADGDEPTTRRLLTRRRATRQPVEDRRDTKPVPVTEPVTKPDTETTVEPERQRWAHVSAMATLSLIVGVVAIMAALTGLMAAEAIVLGVIGGAIAAGGLVGASRRGVTGHSLALLGLVASLGAILLGVLAIGGELSWLDSKTDEVGRLHSWLLNQLPWLKNW</sequence>
<protein>
    <recommendedName>
        <fullName evidence="5">DUF4190 domain-containing protein</fullName>
    </recommendedName>
</protein>
<keyword evidence="2" id="KW-0812">Transmembrane</keyword>
<keyword evidence="2" id="KW-0472">Membrane</keyword>
<feature type="transmembrane region" description="Helical" evidence="2">
    <location>
        <begin position="107"/>
        <end position="126"/>
    </location>
</feature>
<comment type="caution">
    <text evidence="3">The sequence shown here is derived from an EMBL/GenBank/DDBJ whole genome shotgun (WGS) entry which is preliminary data.</text>
</comment>
<feature type="compositionally biased region" description="Basic and acidic residues" evidence="1">
    <location>
        <begin position="65"/>
        <end position="74"/>
    </location>
</feature>
<dbReference type="Proteomes" id="UP000642748">
    <property type="component" value="Unassembled WGS sequence"/>
</dbReference>
<keyword evidence="4" id="KW-1185">Reference proteome</keyword>
<evidence type="ECO:0000313" key="4">
    <source>
        <dbReference type="Proteomes" id="UP000642748"/>
    </source>
</evidence>
<feature type="transmembrane region" description="Helical" evidence="2">
    <location>
        <begin position="138"/>
        <end position="158"/>
    </location>
</feature>
<gene>
    <name evidence="3" type="ORF">Raf01_72980</name>
</gene>
<reference evidence="3" key="1">
    <citation type="submission" date="2021-01" db="EMBL/GenBank/DDBJ databases">
        <title>Whole genome shotgun sequence of Rugosimonospora africana NBRC 104875.</title>
        <authorList>
            <person name="Komaki H."/>
            <person name="Tamura T."/>
        </authorList>
    </citation>
    <scope>NUCLEOTIDE SEQUENCE</scope>
    <source>
        <strain evidence="3">NBRC 104875</strain>
    </source>
</reference>
<accession>A0A8J3QYZ1</accession>
<evidence type="ECO:0008006" key="5">
    <source>
        <dbReference type="Google" id="ProtNLM"/>
    </source>
</evidence>
<dbReference type="AlphaFoldDB" id="A0A8J3QYZ1"/>
<dbReference type="RefSeq" id="WP_203922589.1">
    <property type="nucleotide sequence ID" value="NZ_BONZ01000076.1"/>
</dbReference>
<organism evidence="3 4">
    <name type="scientific">Rugosimonospora africana</name>
    <dbReference type="NCBI Taxonomy" id="556532"/>
    <lineage>
        <taxon>Bacteria</taxon>
        <taxon>Bacillati</taxon>
        <taxon>Actinomycetota</taxon>
        <taxon>Actinomycetes</taxon>
        <taxon>Micromonosporales</taxon>
        <taxon>Micromonosporaceae</taxon>
        <taxon>Rugosimonospora</taxon>
    </lineage>
</organism>
<keyword evidence="2" id="KW-1133">Transmembrane helix</keyword>
<evidence type="ECO:0000313" key="3">
    <source>
        <dbReference type="EMBL" id="GIH19126.1"/>
    </source>
</evidence>
<name>A0A8J3QYZ1_9ACTN</name>
<evidence type="ECO:0000256" key="2">
    <source>
        <dbReference type="SAM" id="Phobius"/>
    </source>
</evidence>
<proteinExistence type="predicted"/>
<evidence type="ECO:0000256" key="1">
    <source>
        <dbReference type="SAM" id="MobiDB-lite"/>
    </source>
</evidence>
<dbReference type="EMBL" id="BONZ01000076">
    <property type="protein sequence ID" value="GIH19126.1"/>
    <property type="molecule type" value="Genomic_DNA"/>
</dbReference>
<feature type="transmembrane region" description="Helical" evidence="2">
    <location>
        <begin position="80"/>
        <end position="101"/>
    </location>
</feature>
<feature type="region of interest" description="Disordered" evidence="1">
    <location>
        <begin position="1"/>
        <end position="74"/>
    </location>
</feature>